<proteinExistence type="predicted"/>
<dbReference type="Gene3D" id="3.30.1450.10">
    <property type="match status" value="1"/>
</dbReference>
<dbReference type="InterPro" id="IPR007450">
    <property type="entry name" value="BamE_dom"/>
</dbReference>
<keyword evidence="3" id="KW-0998">Cell outer membrane</keyword>
<evidence type="ECO:0000256" key="3">
    <source>
        <dbReference type="ARBA" id="ARBA00023237"/>
    </source>
</evidence>
<sequence length="152" mass="16036">MALLAVPLAGCSFFQATPVQHGNRADPDLLAQLAPGVQTQTDVQALLGSPSATGTFDRNTWYYISSMSRMQPAGNPSKENQRVVVVHFDDAGVLRTIEQRGSDTMQDVAVVERTTPVPGTDRTLLQALFGNIGRVGANSMSNDPGPGGGPGR</sequence>
<protein>
    <submittedName>
        <fullName evidence="5">Outer membrane protein assembly factor BamE</fullName>
    </submittedName>
</protein>
<evidence type="ECO:0000256" key="1">
    <source>
        <dbReference type="ARBA" id="ARBA00022729"/>
    </source>
</evidence>
<dbReference type="InterPro" id="IPR037873">
    <property type="entry name" value="BamE-like"/>
</dbReference>
<accession>A0ABV7G012</accession>
<keyword evidence="6" id="KW-1185">Reference proteome</keyword>
<keyword evidence="2" id="KW-0472">Membrane</keyword>
<feature type="domain" description="Outer membrane protein assembly factor BamE" evidence="4">
    <location>
        <begin position="22"/>
        <end position="97"/>
    </location>
</feature>
<evidence type="ECO:0000313" key="5">
    <source>
        <dbReference type="EMBL" id="MFC3124775.1"/>
    </source>
</evidence>
<dbReference type="InterPro" id="IPR026592">
    <property type="entry name" value="BamE"/>
</dbReference>
<dbReference type="PANTHER" id="PTHR37482:SF1">
    <property type="entry name" value="OUTER MEMBRANE PROTEIN ASSEMBLY FACTOR BAME"/>
    <property type="match status" value="1"/>
</dbReference>
<gene>
    <name evidence="5" type="ORF">ACFOD4_06850</name>
</gene>
<name>A0ABV7G012_9PROT</name>
<dbReference type="EMBL" id="JBHRTN010000007">
    <property type="protein sequence ID" value="MFC3124775.1"/>
    <property type="molecule type" value="Genomic_DNA"/>
</dbReference>
<comment type="caution">
    <text evidence="5">The sequence shown here is derived from an EMBL/GenBank/DDBJ whole genome shotgun (WGS) entry which is preliminary data.</text>
</comment>
<evidence type="ECO:0000259" key="4">
    <source>
        <dbReference type="Pfam" id="PF04355"/>
    </source>
</evidence>
<keyword evidence="1" id="KW-0732">Signal</keyword>
<dbReference type="Proteomes" id="UP001595593">
    <property type="component" value="Unassembled WGS sequence"/>
</dbReference>
<dbReference type="PANTHER" id="PTHR37482">
    <property type="entry name" value="OUTER MEMBRANE PROTEIN ASSEMBLY FACTOR BAME"/>
    <property type="match status" value="1"/>
</dbReference>
<dbReference type="Pfam" id="PF04355">
    <property type="entry name" value="BamE"/>
    <property type="match status" value="1"/>
</dbReference>
<dbReference type="RefSeq" id="WP_379595185.1">
    <property type="nucleotide sequence ID" value="NZ_JBHRTN010000007.1"/>
</dbReference>
<reference evidence="6" key="1">
    <citation type="journal article" date="2019" name="Int. J. Syst. Evol. Microbiol.">
        <title>The Global Catalogue of Microorganisms (GCM) 10K type strain sequencing project: providing services to taxonomists for standard genome sequencing and annotation.</title>
        <authorList>
            <consortium name="The Broad Institute Genomics Platform"/>
            <consortium name="The Broad Institute Genome Sequencing Center for Infectious Disease"/>
            <person name="Wu L."/>
            <person name="Ma J."/>
        </authorList>
    </citation>
    <scope>NUCLEOTIDE SEQUENCE [LARGE SCALE GENOMIC DNA]</scope>
    <source>
        <strain evidence="6">KCTC 52094</strain>
    </source>
</reference>
<evidence type="ECO:0000256" key="2">
    <source>
        <dbReference type="ARBA" id="ARBA00023136"/>
    </source>
</evidence>
<organism evidence="5 6">
    <name type="scientific">Teichococcus globiformis</name>
    <dbReference type="NCBI Taxonomy" id="2307229"/>
    <lineage>
        <taxon>Bacteria</taxon>
        <taxon>Pseudomonadati</taxon>
        <taxon>Pseudomonadota</taxon>
        <taxon>Alphaproteobacteria</taxon>
        <taxon>Acetobacterales</taxon>
        <taxon>Roseomonadaceae</taxon>
        <taxon>Roseomonas</taxon>
    </lineage>
</organism>
<evidence type="ECO:0000313" key="6">
    <source>
        <dbReference type="Proteomes" id="UP001595593"/>
    </source>
</evidence>